<evidence type="ECO:0000313" key="6">
    <source>
        <dbReference type="Proteomes" id="UP000629596"/>
    </source>
</evidence>
<feature type="region of interest" description="Disordered" evidence="1">
    <location>
        <begin position="266"/>
        <end position="285"/>
    </location>
</feature>
<evidence type="ECO:0000256" key="1">
    <source>
        <dbReference type="SAM" id="MobiDB-lite"/>
    </source>
</evidence>
<dbReference type="Pfam" id="PF09697">
    <property type="entry name" value="Porph_ging"/>
    <property type="match status" value="1"/>
</dbReference>
<dbReference type="InterPro" id="IPR005901">
    <property type="entry name" value="GLPGLI"/>
</dbReference>
<gene>
    <name evidence="4" type="ORF">DWU89_03445</name>
    <name evidence="3" type="ORF">H8784_03400</name>
</gene>
<keyword evidence="6" id="KW-1185">Reference proteome</keyword>
<protein>
    <submittedName>
        <fullName evidence="4">GLPGLI family protein</fullName>
    </submittedName>
</protein>
<name>A0A3D8HHZ0_9BACT</name>
<feature type="chain" id="PRO_5017710620" evidence="2">
    <location>
        <begin position="20"/>
        <end position="285"/>
    </location>
</feature>
<evidence type="ECO:0000313" key="3">
    <source>
        <dbReference type="EMBL" id="MBC8600763.1"/>
    </source>
</evidence>
<dbReference type="NCBIfam" id="TIGR01200">
    <property type="entry name" value="GLPGLI"/>
    <property type="match status" value="1"/>
</dbReference>
<dbReference type="Proteomes" id="UP000629596">
    <property type="component" value="Unassembled WGS sequence"/>
</dbReference>
<evidence type="ECO:0000256" key="2">
    <source>
        <dbReference type="SAM" id="SignalP"/>
    </source>
</evidence>
<dbReference type="EMBL" id="JACRTI010000005">
    <property type="protein sequence ID" value="MBC8600763.1"/>
    <property type="molecule type" value="Genomic_DNA"/>
</dbReference>
<proteinExistence type="predicted"/>
<dbReference type="Proteomes" id="UP000256321">
    <property type="component" value="Unassembled WGS sequence"/>
</dbReference>
<sequence length="285" mass="32567">MKRFVLSTVLLLGCFGAQAQFNINVYNINDVLKSKPVDKVLFTAQYNTSFIGDTLHPDKPIDETMMLKVGPKSSVFYSYARFRMDSLIEADKASGASQEIIQEHLKQGSANVNYQIFKNYPEGKLTMLEPIAASNFRCEEKTELPAWELLPDTATILTYTCYKATCRFRGRDYEAWYTPEIPRSEGPWKLQGLPGLILKASDSQQHYTFVCTGIEKVREEETIQFTGTEYEPISRKDLRKVHERFAADPIGYLKDTAPHVQITVTDENGQPYHPKNTPYNPIERE</sequence>
<evidence type="ECO:0000313" key="5">
    <source>
        <dbReference type="Proteomes" id="UP000256321"/>
    </source>
</evidence>
<accession>A0A3D8HHZ0</accession>
<dbReference type="EMBL" id="QREV01000005">
    <property type="protein sequence ID" value="RDU50493.1"/>
    <property type="molecule type" value="Genomic_DNA"/>
</dbReference>
<keyword evidence="2" id="KW-0732">Signal</keyword>
<organism evidence="4 5">
    <name type="scientific">Parabacteroides acidifaciens</name>
    <dbReference type="NCBI Taxonomy" id="2290935"/>
    <lineage>
        <taxon>Bacteria</taxon>
        <taxon>Pseudomonadati</taxon>
        <taxon>Bacteroidota</taxon>
        <taxon>Bacteroidia</taxon>
        <taxon>Bacteroidales</taxon>
        <taxon>Tannerellaceae</taxon>
        <taxon>Parabacteroides</taxon>
    </lineage>
</organism>
<feature type="signal peptide" evidence="2">
    <location>
        <begin position="1"/>
        <end position="19"/>
    </location>
</feature>
<dbReference type="AlphaFoldDB" id="A0A3D8HHZ0"/>
<reference evidence="3 6" key="2">
    <citation type="submission" date="2020-08" db="EMBL/GenBank/DDBJ databases">
        <title>Genome public.</title>
        <authorList>
            <person name="Liu C."/>
            <person name="Sun Q."/>
        </authorList>
    </citation>
    <scope>NUCLEOTIDE SEQUENCE [LARGE SCALE GENOMIC DNA]</scope>
    <source>
        <strain evidence="3 6">426_9</strain>
    </source>
</reference>
<dbReference type="RefSeq" id="WP_115498281.1">
    <property type="nucleotide sequence ID" value="NZ_JACRTI010000005.1"/>
</dbReference>
<evidence type="ECO:0000313" key="4">
    <source>
        <dbReference type="EMBL" id="RDU50493.1"/>
    </source>
</evidence>
<reference evidence="4 5" key="1">
    <citation type="submission" date="2018-07" db="EMBL/GenBank/DDBJ databases">
        <title>Parabacteroides acidifaciens nov. sp., isolated from human feces.</title>
        <authorList>
            <person name="Wang Y.J."/>
        </authorList>
    </citation>
    <scope>NUCLEOTIDE SEQUENCE [LARGE SCALE GENOMIC DNA]</scope>
    <source>
        <strain evidence="4 5">426-9</strain>
    </source>
</reference>
<comment type="caution">
    <text evidence="4">The sequence shown here is derived from an EMBL/GenBank/DDBJ whole genome shotgun (WGS) entry which is preliminary data.</text>
</comment>